<dbReference type="Pfam" id="PF13714">
    <property type="entry name" value="PEP_mutase"/>
    <property type="match status" value="1"/>
</dbReference>
<evidence type="ECO:0000313" key="2">
    <source>
        <dbReference type="Proteomes" id="UP000216361"/>
    </source>
</evidence>
<dbReference type="InterPro" id="IPR039556">
    <property type="entry name" value="ICL/PEPM"/>
</dbReference>
<dbReference type="Proteomes" id="UP000216361">
    <property type="component" value="Unassembled WGS sequence"/>
</dbReference>
<gene>
    <name evidence="1" type="ORF">CHR90_14820</name>
</gene>
<protein>
    <submittedName>
        <fullName evidence="1">Phosphonomutase</fullName>
    </submittedName>
</protein>
<dbReference type="OrthoDB" id="9785398at2"/>
<comment type="caution">
    <text evidence="1">The sequence shown here is derived from an EMBL/GenBank/DDBJ whole genome shotgun (WGS) entry which is preliminary data.</text>
</comment>
<dbReference type="PANTHER" id="PTHR42905">
    <property type="entry name" value="PHOSPHOENOLPYRUVATE CARBOXYLASE"/>
    <property type="match status" value="1"/>
</dbReference>
<dbReference type="AlphaFoldDB" id="A0A255XPN4"/>
<evidence type="ECO:0000313" key="1">
    <source>
        <dbReference type="EMBL" id="OYQ18220.1"/>
    </source>
</evidence>
<dbReference type="GO" id="GO:0003824">
    <property type="term" value="F:catalytic activity"/>
    <property type="evidence" value="ECO:0007669"/>
    <property type="project" value="InterPro"/>
</dbReference>
<dbReference type="SUPFAM" id="SSF51621">
    <property type="entry name" value="Phosphoenolpyruvate/pyruvate domain"/>
    <property type="match status" value="1"/>
</dbReference>
<keyword evidence="2" id="KW-1185">Reference proteome</keyword>
<organism evidence="1 2">
    <name type="scientific">Elstera cyanobacteriorum</name>
    <dbReference type="NCBI Taxonomy" id="2022747"/>
    <lineage>
        <taxon>Bacteria</taxon>
        <taxon>Pseudomonadati</taxon>
        <taxon>Pseudomonadota</taxon>
        <taxon>Alphaproteobacteria</taxon>
        <taxon>Rhodospirillales</taxon>
        <taxon>Rhodospirillaceae</taxon>
        <taxon>Elstera</taxon>
    </lineage>
</organism>
<dbReference type="InterPro" id="IPR015813">
    <property type="entry name" value="Pyrv/PenolPyrv_kinase-like_dom"/>
</dbReference>
<proteinExistence type="predicted"/>
<sequence length="252" mass="26239">MSSAPKAAAFTALHAKGDPLVLVNIWDAGSARCVADAGAKALATGSWSVAAAQGYADGEQLPLDLLAMIIDRITATTNLPLSVDLEGGYGVSPETVAATLRRLLPLGIAGINFEDGIVGGTGLHPLNAHCKRIAALRAEADAFGVPLFINARTDLFLQAPADEHTRLIAAALERAAAYAEAGASGFFAPGLADRDLIARLCTEVALPVNIMMTRATPDLPTLRALGVARASFGPGPYRDMQTYLTDAARRHL</sequence>
<dbReference type="CDD" id="cd00377">
    <property type="entry name" value="ICL_PEPM"/>
    <property type="match status" value="1"/>
</dbReference>
<dbReference type="PANTHER" id="PTHR42905:SF16">
    <property type="entry name" value="CARBOXYPHOSPHONOENOLPYRUVATE PHOSPHONOMUTASE-LIKE PROTEIN (AFU_ORTHOLOGUE AFUA_5G07230)"/>
    <property type="match status" value="1"/>
</dbReference>
<reference evidence="1 2" key="1">
    <citation type="submission" date="2017-07" db="EMBL/GenBank/DDBJ databases">
        <title>Elstera cyanobacteriorum sp. nov., a novel bacterium isolated from cyanobacterial aggregates in a eutrophic lake.</title>
        <authorList>
            <person name="Cai H."/>
        </authorList>
    </citation>
    <scope>NUCLEOTIDE SEQUENCE [LARGE SCALE GENOMIC DNA]</scope>
    <source>
        <strain evidence="1 2">TH019</strain>
    </source>
</reference>
<accession>A0A255XPN4</accession>
<dbReference type="Gene3D" id="3.20.20.60">
    <property type="entry name" value="Phosphoenolpyruvate-binding domains"/>
    <property type="match status" value="1"/>
</dbReference>
<dbReference type="RefSeq" id="WP_094409782.1">
    <property type="nucleotide sequence ID" value="NZ_BMJZ01000002.1"/>
</dbReference>
<name>A0A255XPN4_9PROT</name>
<dbReference type="EMBL" id="NOXS01000033">
    <property type="protein sequence ID" value="OYQ18220.1"/>
    <property type="molecule type" value="Genomic_DNA"/>
</dbReference>
<dbReference type="InterPro" id="IPR040442">
    <property type="entry name" value="Pyrv_kinase-like_dom_sf"/>
</dbReference>